<feature type="domain" description="Mce/MlaD" evidence="2">
    <location>
        <begin position="40"/>
        <end position="118"/>
    </location>
</feature>
<accession>A0A7G2IMM7</accession>
<dbReference type="PANTHER" id="PTHR33371:SF4">
    <property type="entry name" value="INTERMEMBRANE PHOSPHOLIPID TRANSPORT SYSTEM BINDING PROTEIN MLAD"/>
    <property type="match status" value="1"/>
</dbReference>
<dbReference type="PANTHER" id="PTHR33371">
    <property type="entry name" value="INTERMEMBRANE PHOSPHOLIPID TRANSPORT SYSTEM BINDING PROTEIN MLAD-RELATED"/>
    <property type="match status" value="1"/>
</dbReference>
<organism evidence="3 4">
    <name type="scientific">Citrobacter freundii</name>
    <dbReference type="NCBI Taxonomy" id="546"/>
    <lineage>
        <taxon>Bacteria</taxon>
        <taxon>Pseudomonadati</taxon>
        <taxon>Pseudomonadota</taxon>
        <taxon>Gammaproteobacteria</taxon>
        <taxon>Enterobacterales</taxon>
        <taxon>Enterobacteriaceae</taxon>
        <taxon>Citrobacter</taxon>
        <taxon>Citrobacter freundii complex</taxon>
    </lineage>
</organism>
<dbReference type="InterPro" id="IPR030970">
    <property type="entry name" value="ABC_MlaD"/>
</dbReference>
<feature type="region of interest" description="Disordered" evidence="1">
    <location>
        <begin position="156"/>
        <end position="187"/>
    </location>
</feature>
<evidence type="ECO:0000313" key="3">
    <source>
        <dbReference type="EMBL" id="CDL38190.1"/>
    </source>
</evidence>
<dbReference type="GO" id="GO:0005543">
    <property type="term" value="F:phospholipid binding"/>
    <property type="evidence" value="ECO:0007669"/>
    <property type="project" value="TreeGrafter"/>
</dbReference>
<reference evidence="3 4" key="1">
    <citation type="submission" date="2013-10" db="EMBL/GenBank/DDBJ databases">
        <title>Antibiotic resistance diversity of beta-lactamase producers in the General Hospital Vienna.</title>
        <authorList>
            <person name="Barisic I."/>
            <person name="Mitteregger D."/>
            <person name="Hirschl A.M."/>
            <person name="Noehammer C."/>
            <person name="Wiesinger-Mayr H."/>
        </authorList>
    </citation>
    <scope>NUCLEOTIDE SEQUENCE [LARGE SCALE GENOMIC DNA]</scope>
    <source>
        <strain evidence="3 4">ISC11</strain>
    </source>
</reference>
<dbReference type="Pfam" id="PF02470">
    <property type="entry name" value="MlaD"/>
    <property type="match status" value="1"/>
</dbReference>
<name>A0A7G2IMM7_CITFR</name>
<dbReference type="NCBIfam" id="TIGR04430">
    <property type="entry name" value="OM_asym_MlaD"/>
    <property type="match status" value="1"/>
</dbReference>
<evidence type="ECO:0000313" key="4">
    <source>
        <dbReference type="Proteomes" id="UP000019194"/>
    </source>
</evidence>
<comment type="caution">
    <text evidence="3">The sequence shown here is derived from an EMBL/GenBank/DDBJ whole genome shotgun (WGS) entry which is preliminary data.</text>
</comment>
<dbReference type="InterPro" id="IPR003399">
    <property type="entry name" value="Mce/MlaD"/>
</dbReference>
<dbReference type="Proteomes" id="UP000019194">
    <property type="component" value="Unassembled WGS sequence"/>
</dbReference>
<protein>
    <submittedName>
        <fullName evidence="3">Uncharacterized ABC transporter, periplasmic component YrbD</fullName>
    </submittedName>
</protein>
<evidence type="ECO:0000256" key="1">
    <source>
        <dbReference type="SAM" id="MobiDB-lite"/>
    </source>
</evidence>
<dbReference type="InterPro" id="IPR052336">
    <property type="entry name" value="MlaD_Phospholipid_Transporter"/>
</dbReference>
<dbReference type="AlphaFoldDB" id="A0A7G2IMM7"/>
<evidence type="ECO:0000259" key="2">
    <source>
        <dbReference type="Pfam" id="PF02470"/>
    </source>
</evidence>
<dbReference type="GO" id="GO:0005548">
    <property type="term" value="F:phospholipid transporter activity"/>
    <property type="evidence" value="ECO:0007669"/>
    <property type="project" value="TreeGrafter"/>
</dbReference>
<proteinExistence type="predicted"/>
<dbReference type="EMBL" id="CBWP010000039">
    <property type="protein sequence ID" value="CDL38190.1"/>
    <property type="molecule type" value="Genomic_DNA"/>
</dbReference>
<sequence>MSSCKRKNEIWVGLFLLVALLAALFVCLKAANVTSMRTEPTYTIYATFDNIGGLRERSPVRIGGVVVGRVSDISLDPKTYLPRVTLEIESRFNHIPDTSSLSIRTSGLLGEQYLALNVGFEDPELGTSILKDGGTIQDTKSAMVLEDMIGQFLYNSNSKGDDNKNSGDAPAATEGNNEATTPAGATK</sequence>